<dbReference type="RefSeq" id="WP_134484969.1">
    <property type="nucleotide sequence ID" value="NZ_LR216287.1"/>
</dbReference>
<dbReference type="Proteomes" id="UP000294299">
    <property type="component" value="Chromosome NFRAN"/>
</dbReference>
<dbReference type="GO" id="GO:0019806">
    <property type="term" value="F:bromide peroxidase activity"/>
    <property type="evidence" value="ECO:0007669"/>
    <property type="project" value="UniProtKB-EC"/>
</dbReference>
<dbReference type="EC" id="1.11.1.18" evidence="1"/>
<evidence type="ECO:0000313" key="2">
    <source>
        <dbReference type="Proteomes" id="UP000294299"/>
    </source>
</evidence>
<keyword evidence="1" id="KW-0575">Peroxidase</keyword>
<dbReference type="AlphaFoldDB" id="A0A484IGV9"/>
<keyword evidence="1" id="KW-0560">Oxidoreductase</keyword>
<organism evidence="1 2">
    <name type="scientific">Candidatus Nitrosocosmicus franklandianus</name>
    <dbReference type="NCBI Taxonomy" id="1798806"/>
    <lineage>
        <taxon>Archaea</taxon>
        <taxon>Nitrososphaerota</taxon>
        <taxon>Nitrososphaeria</taxon>
        <taxon>Nitrososphaerales</taxon>
        <taxon>Nitrososphaeraceae</taxon>
        <taxon>Candidatus Nitrosocosmicus</taxon>
    </lineage>
</organism>
<dbReference type="EMBL" id="LR216287">
    <property type="protein sequence ID" value="VFJ14894.1"/>
    <property type="molecule type" value="Genomic_DNA"/>
</dbReference>
<name>A0A484IGV9_9ARCH</name>
<evidence type="ECO:0000313" key="1">
    <source>
        <dbReference type="EMBL" id="VFJ14894.1"/>
    </source>
</evidence>
<protein>
    <submittedName>
        <fullName evidence="1">Non-heme bromoperoxidase BpoC</fullName>
        <ecNumber evidence="1">1.11.1.18</ecNumber>
    </submittedName>
</protein>
<proteinExistence type="predicted"/>
<dbReference type="OrthoDB" id="71142at2157"/>
<accession>A0A484IGV9</accession>
<keyword evidence="2" id="KW-1185">Reference proteome</keyword>
<dbReference type="GeneID" id="39421737"/>
<dbReference type="KEGG" id="nfn:NFRAN_2572"/>
<sequence>MQTLVGVSGTPEDQARQILSFFFTRLWLTKNTEYINQFPLLKSTISIETTQKQAKAIVGWQGMYNLPSVITQPTLVLIEIDDTNNTPKAASSLVEKIPLVSLV</sequence>
<gene>
    <name evidence="1" type="ORF">NFRAN_2572</name>
</gene>
<reference evidence="1 2" key="1">
    <citation type="submission" date="2019-02" db="EMBL/GenBank/DDBJ databases">
        <authorList>
            <person name="Lehtovirta-Morley E L."/>
        </authorList>
    </citation>
    <scope>NUCLEOTIDE SEQUENCE [LARGE SCALE GENOMIC DNA]</scope>
    <source>
        <strain evidence="1">NFRAN1</strain>
    </source>
</reference>